<evidence type="ECO:0000256" key="1">
    <source>
        <dbReference type="SAM" id="Coils"/>
    </source>
</evidence>
<dbReference type="EMBL" id="JAVDWO010000003">
    <property type="protein sequence ID" value="MDR7192127.1"/>
    <property type="molecule type" value="Genomic_DNA"/>
</dbReference>
<dbReference type="Pfam" id="PF07793">
    <property type="entry name" value="DUF1631"/>
    <property type="match status" value="1"/>
</dbReference>
<dbReference type="RefSeq" id="WP_310233053.1">
    <property type="nucleotide sequence ID" value="NZ_JAVDWO010000003.1"/>
</dbReference>
<evidence type="ECO:0000313" key="3">
    <source>
        <dbReference type="EMBL" id="MDR7192127.1"/>
    </source>
</evidence>
<gene>
    <name evidence="3" type="ORF">J2W68_000835</name>
</gene>
<proteinExistence type="predicted"/>
<reference evidence="3 4" key="1">
    <citation type="submission" date="2023-07" db="EMBL/GenBank/DDBJ databases">
        <title>Sorghum-associated microbial communities from plants grown in Nebraska, USA.</title>
        <authorList>
            <person name="Schachtman D."/>
        </authorList>
    </citation>
    <scope>NUCLEOTIDE SEQUENCE [LARGE SCALE GENOMIC DNA]</scope>
    <source>
        <strain evidence="3 4">4099</strain>
    </source>
</reference>
<feature type="coiled-coil region" evidence="1">
    <location>
        <begin position="487"/>
        <end position="521"/>
    </location>
</feature>
<accession>A0ABU1XTN4</accession>
<dbReference type="Proteomes" id="UP001256588">
    <property type="component" value="Unassembled WGS sequence"/>
</dbReference>
<comment type="caution">
    <text evidence="3">The sequence shown here is derived from an EMBL/GenBank/DDBJ whole genome shotgun (WGS) entry which is preliminary data.</text>
</comment>
<organism evidence="3 4">
    <name type="scientific">Luteimonas terrae</name>
    <dbReference type="NCBI Taxonomy" id="1530191"/>
    <lineage>
        <taxon>Bacteria</taxon>
        <taxon>Pseudomonadati</taxon>
        <taxon>Pseudomonadota</taxon>
        <taxon>Gammaproteobacteria</taxon>
        <taxon>Lysobacterales</taxon>
        <taxon>Lysobacteraceae</taxon>
        <taxon>Luteimonas</taxon>
    </lineage>
</organism>
<keyword evidence="1" id="KW-0175">Coiled coil</keyword>
<sequence length="781" mass="84455">MTHHHEIGAASGSRAGPARDAARVLETLRHDAVTGLGGVLSGFWSAIEEQVRLAALAHHDYMVAQDERVAVLDLSQRALELATRYRKAIETEFDQWLADRPAPPVADGLSLMSEGELEVQLAAQQIIELMDHQFLHPLTALGDRMDALAARLGIEGVHANPLRPEVAVVAFVRLFEADELPAGLRTMVFSQLDKRLPGILGEVYAKANASLDAAGIGPGATAAQSTGRPAAHAVHAAAPARSTRQDAAGEQWEPDGGVVPHTAQDFAVSPDGEDTPVYGPLSAGLMDVLAAHGHTPAGSSAPRGYRDLVREQLHHWREYRAQSPAADAGADGAGGPVLDMSQLLSVARMLQGDDSAPFARALVGDDRRRLGDVIRDELLRGLRELGVDTEQTPLSQEDEDAIDLVGILFQALFDANDLLLQARDIYGRLVMPYLKVALTDDSMFNQRAHPARRLLDAVTEACDGNVGDTPQDRDLLDQAGRVVDRVVDEYESDQAVFELAAAELRERLDQQRRRADVAERRAAEAIHGRERLQQARRGVDDMVASRLSERPLTAAVAFFLDRHWRHHLTQTWLRDGPDSPRHLAAIGVGDAMVQVDFDAAHALGTAVADELLALQVPLAECYSSCGLDANAARDAVARIIAALALPDTPRSVHAPQSPEVEDDVTDPALRLAGGHDALAFDPTIAARMRQLRVGQWLRLVDENGRESAARIAWISPLSHRLLIVNRRGVRRMVVSPEELAALVGAGRAVVRAVDAPFDEAMKQLWQQLNAANDPGNDAATG</sequence>
<name>A0ABU1XTN4_9GAMM</name>
<keyword evidence="4" id="KW-1185">Reference proteome</keyword>
<protein>
    <recommendedName>
        <fullName evidence="5">DUF1631 family protein</fullName>
    </recommendedName>
</protein>
<evidence type="ECO:0000313" key="4">
    <source>
        <dbReference type="Proteomes" id="UP001256588"/>
    </source>
</evidence>
<evidence type="ECO:0000256" key="2">
    <source>
        <dbReference type="SAM" id="MobiDB-lite"/>
    </source>
</evidence>
<evidence type="ECO:0008006" key="5">
    <source>
        <dbReference type="Google" id="ProtNLM"/>
    </source>
</evidence>
<feature type="compositionally biased region" description="Low complexity" evidence="2">
    <location>
        <begin position="231"/>
        <end position="240"/>
    </location>
</feature>
<feature type="region of interest" description="Disordered" evidence="2">
    <location>
        <begin position="231"/>
        <end position="257"/>
    </location>
</feature>
<dbReference type="InterPro" id="IPR012434">
    <property type="entry name" value="DUF1631"/>
</dbReference>